<dbReference type="FunFam" id="3.40.50.1820:FF:000028">
    <property type="entry name" value="S9 family peptidase"/>
    <property type="match status" value="1"/>
</dbReference>
<comment type="caution">
    <text evidence="8">The sequence shown here is derived from an EMBL/GenBank/DDBJ whole genome shotgun (WGS) entry which is preliminary data.</text>
</comment>
<keyword evidence="3" id="KW-0732">Signal</keyword>
<evidence type="ECO:0000259" key="7">
    <source>
        <dbReference type="Pfam" id="PF00326"/>
    </source>
</evidence>
<evidence type="ECO:0000256" key="6">
    <source>
        <dbReference type="SAM" id="MobiDB-lite"/>
    </source>
</evidence>
<accession>A0A941IDI2</accession>
<reference evidence="8" key="1">
    <citation type="submission" date="2021-04" db="EMBL/GenBank/DDBJ databases">
        <title>novel species isolated from subtropical streams in China.</title>
        <authorList>
            <person name="Lu H."/>
        </authorList>
    </citation>
    <scope>NUCLEOTIDE SEQUENCE</scope>
    <source>
        <strain evidence="8">FT137W</strain>
    </source>
</reference>
<dbReference type="Gene3D" id="2.120.10.30">
    <property type="entry name" value="TolB, C-terminal domain"/>
    <property type="match status" value="2"/>
</dbReference>
<feature type="region of interest" description="Disordered" evidence="6">
    <location>
        <begin position="44"/>
        <end position="64"/>
    </location>
</feature>
<evidence type="ECO:0000313" key="8">
    <source>
        <dbReference type="EMBL" id="MBR7801349.1"/>
    </source>
</evidence>
<dbReference type="PANTHER" id="PTHR42776">
    <property type="entry name" value="SERINE PEPTIDASE S9 FAMILY MEMBER"/>
    <property type="match status" value="1"/>
</dbReference>
<dbReference type="RefSeq" id="WP_212676457.1">
    <property type="nucleotide sequence ID" value="NZ_JAGSPJ010000006.1"/>
</dbReference>
<evidence type="ECO:0000256" key="3">
    <source>
        <dbReference type="ARBA" id="ARBA00022729"/>
    </source>
</evidence>
<organism evidence="8 9">
    <name type="scientific">Undibacterium fentianense</name>
    <dbReference type="NCBI Taxonomy" id="2828728"/>
    <lineage>
        <taxon>Bacteria</taxon>
        <taxon>Pseudomonadati</taxon>
        <taxon>Pseudomonadota</taxon>
        <taxon>Betaproteobacteria</taxon>
        <taxon>Burkholderiales</taxon>
        <taxon>Oxalobacteraceae</taxon>
        <taxon>Undibacterium</taxon>
    </lineage>
</organism>
<keyword evidence="4" id="KW-0378">Hydrolase</keyword>
<dbReference type="Pfam" id="PF07676">
    <property type="entry name" value="PD40"/>
    <property type="match status" value="1"/>
</dbReference>
<keyword evidence="5" id="KW-0720">Serine protease</keyword>
<dbReference type="SUPFAM" id="SSF53474">
    <property type="entry name" value="alpha/beta-Hydrolases"/>
    <property type="match status" value="1"/>
</dbReference>
<keyword evidence="2" id="KW-0645">Protease</keyword>
<proteinExistence type="inferred from homology"/>
<sequence>MIRQCKTIHYAYWQQFTQYAQRTSFIAVLIGSLSIANASESVVKEQSSSVRPPAVNEQSQSSRDNKRLITPQDLWAIKRVDNPNVSPDQKQIAFTVQHWSLERNRAQTHIWLMDIDGANPRRLTSLDANDSAPIWSPDGTRIIFTSKRQDDEASALYMLRLDGGEAEKLLDLPFGVINPQWLPNGSGIVFGSYAIPNLKGNWSASDLQAMKREIKRRRDNKMTAKVTEDRVYRFFDHWLTDNLSSHLLLLDFATRQIRDLTPDSIDRFSVTGTFDFQPTADSQALVLSKNSIAAPHAEAENMDLYWIPISTEKHVRNLSPDNRGTDFGVQVSLNDKDVFYLRTNTPIYDGSSAKLWRHDLTTGKNTGVTTSRDVAIAEFQLNHDQSEIWMLAEDRGETSIYRSQTDGSNFARVLRQAGMSKLRTIPHKLIFLQSRFDRPNEIFSFDMDTQEVRQLTHFNDALMDGMKLGKVESYEFKGANDETVQGWLIFPPEYDKTKTYPLLQLMHGGPHTMVGNAFNFRWNAHVLAAPGYIVSWVNRHGSTGFGEQFARSINFQWGEKPTQDILRSNDFLVKKIGNIDTKKIAAAGASYGGFLAAWLAGHTDRFATIIDHAGVNDFIAQYGSDSTNYSFEITLGGSPWRDPQTMQKNNPMTYAKNFKTPMLLTHGEIDYRVPYVNSTALYGVLQGMKIPSRLVIFPNENHWILSPQNSVYWYWEVQNWLQKYIGGTPTLARPD</sequence>
<evidence type="ECO:0000256" key="1">
    <source>
        <dbReference type="ARBA" id="ARBA00010040"/>
    </source>
</evidence>
<protein>
    <submittedName>
        <fullName evidence="8">S9 family peptidase</fullName>
    </submittedName>
</protein>
<name>A0A941IDI2_9BURK</name>
<dbReference type="SUPFAM" id="SSF82171">
    <property type="entry name" value="DPP6 N-terminal domain-like"/>
    <property type="match status" value="1"/>
</dbReference>
<dbReference type="GO" id="GO:0006508">
    <property type="term" value="P:proteolysis"/>
    <property type="evidence" value="ECO:0007669"/>
    <property type="project" value="UniProtKB-KW"/>
</dbReference>
<dbReference type="Proteomes" id="UP000678545">
    <property type="component" value="Unassembled WGS sequence"/>
</dbReference>
<dbReference type="InterPro" id="IPR011659">
    <property type="entry name" value="WD40"/>
</dbReference>
<dbReference type="InterPro" id="IPR029058">
    <property type="entry name" value="AB_hydrolase_fold"/>
</dbReference>
<dbReference type="Gene3D" id="3.40.50.1820">
    <property type="entry name" value="alpha/beta hydrolase"/>
    <property type="match status" value="1"/>
</dbReference>
<evidence type="ECO:0000256" key="5">
    <source>
        <dbReference type="ARBA" id="ARBA00022825"/>
    </source>
</evidence>
<comment type="similarity">
    <text evidence="1">Belongs to the peptidase S9C family.</text>
</comment>
<feature type="domain" description="Peptidase S9 prolyl oligopeptidase catalytic" evidence="7">
    <location>
        <begin position="519"/>
        <end position="727"/>
    </location>
</feature>
<dbReference type="EMBL" id="JAGSPJ010000006">
    <property type="protein sequence ID" value="MBR7801349.1"/>
    <property type="molecule type" value="Genomic_DNA"/>
</dbReference>
<evidence type="ECO:0000256" key="4">
    <source>
        <dbReference type="ARBA" id="ARBA00022801"/>
    </source>
</evidence>
<dbReference type="PANTHER" id="PTHR42776:SF13">
    <property type="entry name" value="DIPEPTIDYL-PEPTIDASE 5"/>
    <property type="match status" value="1"/>
</dbReference>
<keyword evidence="9" id="KW-1185">Reference proteome</keyword>
<evidence type="ECO:0000313" key="9">
    <source>
        <dbReference type="Proteomes" id="UP000678545"/>
    </source>
</evidence>
<dbReference type="InterPro" id="IPR011042">
    <property type="entry name" value="6-blade_b-propeller_TolB-like"/>
</dbReference>
<dbReference type="InterPro" id="IPR001375">
    <property type="entry name" value="Peptidase_S9_cat"/>
</dbReference>
<dbReference type="GO" id="GO:0004252">
    <property type="term" value="F:serine-type endopeptidase activity"/>
    <property type="evidence" value="ECO:0007669"/>
    <property type="project" value="TreeGrafter"/>
</dbReference>
<gene>
    <name evidence="8" type="ORF">KDM90_15170</name>
</gene>
<dbReference type="AlphaFoldDB" id="A0A941IDI2"/>
<dbReference type="Pfam" id="PF00326">
    <property type="entry name" value="Peptidase_S9"/>
    <property type="match status" value="1"/>
</dbReference>
<evidence type="ECO:0000256" key="2">
    <source>
        <dbReference type="ARBA" id="ARBA00022670"/>
    </source>
</evidence>